<keyword evidence="2" id="KW-1185">Reference proteome</keyword>
<reference evidence="1 2" key="1">
    <citation type="submission" date="2024-05" db="EMBL/GenBank/DDBJ databases">
        <title>A high-quality chromosomal-level genome assembly of Topmouth culter (Culter alburnus).</title>
        <authorList>
            <person name="Zhao H."/>
        </authorList>
    </citation>
    <scope>NUCLEOTIDE SEQUENCE [LARGE SCALE GENOMIC DNA]</scope>
    <source>
        <strain evidence="1">CATC2023</strain>
        <tissue evidence="1">Muscle</tissue>
    </source>
</reference>
<gene>
    <name evidence="1" type="ORF">ABG768_017587</name>
</gene>
<protein>
    <submittedName>
        <fullName evidence="1">Uncharacterized protein</fullName>
    </submittedName>
</protein>
<dbReference type="Proteomes" id="UP001479290">
    <property type="component" value="Unassembled WGS sequence"/>
</dbReference>
<evidence type="ECO:0000313" key="2">
    <source>
        <dbReference type="Proteomes" id="UP001479290"/>
    </source>
</evidence>
<name>A0AAW1Z076_CULAL</name>
<evidence type="ECO:0000313" key="1">
    <source>
        <dbReference type="EMBL" id="KAK9953605.1"/>
    </source>
</evidence>
<sequence length="71" mass="7527">MLRTDIKIDFFSATDHLRCWREITVGLPARASAPGAAGAGDTGSNLLPFKCAIEGESASWEFSRRGGSGIV</sequence>
<comment type="caution">
    <text evidence="1">The sequence shown here is derived from an EMBL/GenBank/DDBJ whole genome shotgun (WGS) entry which is preliminary data.</text>
</comment>
<proteinExistence type="predicted"/>
<dbReference type="AlphaFoldDB" id="A0AAW1Z076"/>
<dbReference type="EMBL" id="JAWDJR010000023">
    <property type="protein sequence ID" value="KAK9953605.1"/>
    <property type="molecule type" value="Genomic_DNA"/>
</dbReference>
<accession>A0AAW1Z076</accession>
<organism evidence="1 2">
    <name type="scientific">Culter alburnus</name>
    <name type="common">Topmouth culter</name>
    <dbReference type="NCBI Taxonomy" id="194366"/>
    <lineage>
        <taxon>Eukaryota</taxon>
        <taxon>Metazoa</taxon>
        <taxon>Chordata</taxon>
        <taxon>Craniata</taxon>
        <taxon>Vertebrata</taxon>
        <taxon>Euteleostomi</taxon>
        <taxon>Actinopterygii</taxon>
        <taxon>Neopterygii</taxon>
        <taxon>Teleostei</taxon>
        <taxon>Ostariophysi</taxon>
        <taxon>Cypriniformes</taxon>
        <taxon>Xenocyprididae</taxon>
        <taxon>Xenocypridinae</taxon>
        <taxon>Culter</taxon>
    </lineage>
</organism>